<comment type="caution">
    <text evidence="2">The sequence shown here is derived from an EMBL/GenBank/DDBJ whole genome shotgun (WGS) entry which is preliminary data.</text>
</comment>
<proteinExistence type="predicted"/>
<name>A0ABR2IXG8_9EUKA</name>
<protein>
    <recommendedName>
        <fullName evidence="4">Phosphoprotein phosphatase</fullName>
    </recommendedName>
</protein>
<dbReference type="SUPFAM" id="SSF48371">
    <property type="entry name" value="ARM repeat"/>
    <property type="match status" value="1"/>
</dbReference>
<dbReference type="PANTHER" id="PTHR10257">
    <property type="entry name" value="SERINE/THREONINE PROTEIN PHOSPHATASE 2A PP2A REGULATORY SUBUNIT B"/>
    <property type="match status" value="1"/>
</dbReference>
<dbReference type="EMBL" id="JAPFFF010000014">
    <property type="protein sequence ID" value="KAK8870282.1"/>
    <property type="molecule type" value="Genomic_DNA"/>
</dbReference>
<keyword evidence="3" id="KW-1185">Reference proteome</keyword>
<accession>A0ABR2IXG8</accession>
<dbReference type="InterPro" id="IPR016024">
    <property type="entry name" value="ARM-type_fold"/>
</dbReference>
<reference evidence="2 3" key="1">
    <citation type="submission" date="2024-04" db="EMBL/GenBank/DDBJ databases">
        <title>Tritrichomonas musculus Genome.</title>
        <authorList>
            <person name="Alves-Ferreira E."/>
            <person name="Grigg M."/>
            <person name="Lorenzi H."/>
            <person name="Galac M."/>
        </authorList>
    </citation>
    <scope>NUCLEOTIDE SEQUENCE [LARGE SCALE GENOMIC DNA]</scope>
    <source>
        <strain evidence="2 3">EAF2021</strain>
    </source>
</reference>
<dbReference type="InterPro" id="IPR002554">
    <property type="entry name" value="PP2A_B56"/>
</dbReference>
<evidence type="ECO:0000313" key="3">
    <source>
        <dbReference type="Proteomes" id="UP001470230"/>
    </source>
</evidence>
<dbReference type="PANTHER" id="PTHR10257:SF3">
    <property type="entry name" value="SERINE_THREONINE-PROTEIN PHOSPHATASE 2A 56 KDA REGULATORY SUBUNIT GAMMA ISOFORM"/>
    <property type="match status" value="1"/>
</dbReference>
<evidence type="ECO:0000313" key="2">
    <source>
        <dbReference type="EMBL" id="KAK8870282.1"/>
    </source>
</evidence>
<dbReference type="Proteomes" id="UP001470230">
    <property type="component" value="Unassembled WGS sequence"/>
</dbReference>
<gene>
    <name evidence="2" type="ORF">M9Y10_008160</name>
</gene>
<dbReference type="InterPro" id="IPR011989">
    <property type="entry name" value="ARM-like"/>
</dbReference>
<dbReference type="Gene3D" id="1.25.10.10">
    <property type="entry name" value="Leucine-rich Repeat Variant"/>
    <property type="match status" value="1"/>
</dbReference>
<evidence type="ECO:0008006" key="4">
    <source>
        <dbReference type="Google" id="ProtNLM"/>
    </source>
</evidence>
<evidence type="ECO:0000256" key="1">
    <source>
        <dbReference type="SAM" id="MobiDB-lite"/>
    </source>
</evidence>
<feature type="region of interest" description="Disordered" evidence="1">
    <location>
        <begin position="522"/>
        <end position="541"/>
    </location>
</feature>
<organism evidence="2 3">
    <name type="scientific">Tritrichomonas musculus</name>
    <dbReference type="NCBI Taxonomy" id="1915356"/>
    <lineage>
        <taxon>Eukaryota</taxon>
        <taxon>Metamonada</taxon>
        <taxon>Parabasalia</taxon>
        <taxon>Tritrichomonadida</taxon>
        <taxon>Tritrichomonadidae</taxon>
        <taxon>Tritrichomonas</taxon>
    </lineage>
</organism>
<sequence>MLTRYKGHGPSIFTLYKRSNSQTSLSKISYLINQPKALKPLTQLTDEKSEDPIDDVGVMAAITTIPQIHYKHHEDLVLPSLPAIKNLNNEIDLLIKKFKLCSTICDFADPDVDVSAKRAKTSNLQEIENLFNDEKNINTVASNSQAAQELFDMISVNLFRGIPSTDPKYLIYDSEPPIVESTWPHLQYIYSILLKFQKAKPKDSHINYDFLQKVYTLLEAPDISERSCVLDFLKEYSKAYPDQIPKILHHFEAIVRDYVDRSITPFPIMPILNFFLGLLKEPNSSQNYELYTRFLDNAIVPLISAQHILTYSGIMTEIFDLFIDADSNYAIKIIKKLVAAWPQSCPSKQQVFITFINNVTGKLTPDDFKTAIPIVFGLYSKVAKSSHAKIVQASLRIWSDVKIIPMIMDNTALIFPIVFQSIQNVMKNHWNPQARNQALEVLTSMHDYDPFVFDELSQQQTSNAMVEKTSSTNNGSASIASVSQPPKHRNWAMIARMAARRDNNMNLARVLADIQVKFGEQTQNADPKKKKMPKIVQPVQK</sequence>
<dbReference type="Pfam" id="PF01603">
    <property type="entry name" value="B56"/>
    <property type="match status" value="1"/>
</dbReference>